<dbReference type="CDD" id="cd07814">
    <property type="entry name" value="SRPBCC_CalC_Aha1-like"/>
    <property type="match status" value="1"/>
</dbReference>
<evidence type="ECO:0000313" key="1">
    <source>
        <dbReference type="EMBL" id="NLS11801.1"/>
    </source>
</evidence>
<sequence>MQETLCYQIEISATPQCIWRMLTEVDCYEKWAQVISPHSTFKGQWRVGGELVFSDAELGGSKVIIDEYIPNQSVEFHHVEMIMPLSMSNGDAIVNRTIVEQWIGSRERYQLVVLENSVLLTITVTTHNAFSALFDSGWQQALPLIKQLCESQE</sequence>
<name>A0A7X8YFX2_9VIBR</name>
<protein>
    <submittedName>
        <fullName evidence="1">SRPBCC domain-containing protein</fullName>
    </submittedName>
</protein>
<gene>
    <name evidence="1" type="ORF">HGP28_02715</name>
</gene>
<dbReference type="EMBL" id="JABAIK010000002">
    <property type="protein sequence ID" value="NLS11801.1"/>
    <property type="molecule type" value="Genomic_DNA"/>
</dbReference>
<dbReference type="Proteomes" id="UP000535589">
    <property type="component" value="Unassembled WGS sequence"/>
</dbReference>
<dbReference type="SUPFAM" id="SSF55961">
    <property type="entry name" value="Bet v1-like"/>
    <property type="match status" value="1"/>
</dbReference>
<keyword evidence="2" id="KW-1185">Reference proteome</keyword>
<dbReference type="AlphaFoldDB" id="A0A7X8YFX2"/>
<comment type="caution">
    <text evidence="1">The sequence shown here is derived from an EMBL/GenBank/DDBJ whole genome shotgun (WGS) entry which is preliminary data.</text>
</comment>
<reference evidence="1 2" key="1">
    <citation type="submission" date="2020-04" db="EMBL/GenBank/DDBJ databases">
        <title>Vibrio sp. SM6, a novel species isolated from seawater.</title>
        <authorList>
            <person name="Wang X."/>
        </authorList>
    </citation>
    <scope>NUCLEOTIDE SEQUENCE [LARGE SCALE GENOMIC DNA]</scope>
    <source>
        <strain evidence="1 2">SM6</strain>
    </source>
</reference>
<accession>A0A7X8YFX2</accession>
<dbReference type="RefSeq" id="WP_168834902.1">
    <property type="nucleotide sequence ID" value="NZ_JABAIK010000002.1"/>
</dbReference>
<dbReference type="InterPro" id="IPR023393">
    <property type="entry name" value="START-like_dom_sf"/>
</dbReference>
<proteinExistence type="predicted"/>
<evidence type="ECO:0000313" key="2">
    <source>
        <dbReference type="Proteomes" id="UP000535589"/>
    </source>
</evidence>
<organism evidence="1 2">
    <name type="scientific">Vibrio agarilyticus</name>
    <dbReference type="NCBI Taxonomy" id="2726741"/>
    <lineage>
        <taxon>Bacteria</taxon>
        <taxon>Pseudomonadati</taxon>
        <taxon>Pseudomonadota</taxon>
        <taxon>Gammaproteobacteria</taxon>
        <taxon>Vibrionales</taxon>
        <taxon>Vibrionaceae</taxon>
        <taxon>Vibrio</taxon>
    </lineage>
</organism>
<dbReference type="Gene3D" id="3.30.530.20">
    <property type="match status" value="1"/>
</dbReference>